<evidence type="ECO:0000256" key="1">
    <source>
        <dbReference type="SAM" id="MobiDB-lite"/>
    </source>
</evidence>
<feature type="region of interest" description="Disordered" evidence="1">
    <location>
        <begin position="130"/>
        <end position="164"/>
    </location>
</feature>
<feature type="compositionally biased region" description="Polar residues" evidence="1">
    <location>
        <begin position="134"/>
        <end position="145"/>
    </location>
</feature>
<dbReference type="Proteomes" id="UP000054538">
    <property type="component" value="Unassembled WGS sequence"/>
</dbReference>
<dbReference type="InParanoid" id="A0A0D0E5L9"/>
<evidence type="ECO:0000313" key="3">
    <source>
        <dbReference type="Proteomes" id="UP000054538"/>
    </source>
</evidence>
<sequence length="164" mass="17968">MDIAGPSRARPGRLALRRPIETTYGEDLLGFLQGLSIGELEGLQTLYDTRWRHGHALRDHDIAMKVLSQQTQRKTFLNNDRALAQCLAAEEGTAVDPGVYQVNAAPQPNPAQDLQRLEVQQELLNAAQRLDGTPLNSDSLASNLEITPDNIRDGDDGFAPRSVG</sequence>
<proteinExistence type="predicted"/>
<name>A0A0D0E5L9_9AGAM</name>
<dbReference type="HOGENOM" id="CLU_140108_0_0_1"/>
<organism evidence="2 3">
    <name type="scientific">Paxillus rubicundulus Ve08.2h10</name>
    <dbReference type="NCBI Taxonomy" id="930991"/>
    <lineage>
        <taxon>Eukaryota</taxon>
        <taxon>Fungi</taxon>
        <taxon>Dikarya</taxon>
        <taxon>Basidiomycota</taxon>
        <taxon>Agaricomycotina</taxon>
        <taxon>Agaricomycetes</taxon>
        <taxon>Agaricomycetidae</taxon>
        <taxon>Boletales</taxon>
        <taxon>Paxilineae</taxon>
        <taxon>Paxillaceae</taxon>
        <taxon>Paxillus</taxon>
    </lineage>
</organism>
<keyword evidence="3" id="KW-1185">Reference proteome</keyword>
<evidence type="ECO:0000313" key="2">
    <source>
        <dbReference type="EMBL" id="KIK92815.1"/>
    </source>
</evidence>
<reference evidence="2 3" key="1">
    <citation type="submission" date="2014-04" db="EMBL/GenBank/DDBJ databases">
        <authorList>
            <consortium name="DOE Joint Genome Institute"/>
            <person name="Kuo A."/>
            <person name="Kohler A."/>
            <person name="Jargeat P."/>
            <person name="Nagy L.G."/>
            <person name="Floudas D."/>
            <person name="Copeland A."/>
            <person name="Barry K.W."/>
            <person name="Cichocki N."/>
            <person name="Veneault-Fourrey C."/>
            <person name="LaButti K."/>
            <person name="Lindquist E.A."/>
            <person name="Lipzen A."/>
            <person name="Lundell T."/>
            <person name="Morin E."/>
            <person name="Murat C."/>
            <person name="Sun H."/>
            <person name="Tunlid A."/>
            <person name="Henrissat B."/>
            <person name="Grigoriev I.V."/>
            <person name="Hibbett D.S."/>
            <person name="Martin F."/>
            <person name="Nordberg H.P."/>
            <person name="Cantor M.N."/>
            <person name="Hua S.X."/>
        </authorList>
    </citation>
    <scope>NUCLEOTIDE SEQUENCE [LARGE SCALE GENOMIC DNA]</scope>
    <source>
        <strain evidence="2 3">Ve08.2h10</strain>
    </source>
</reference>
<reference evidence="3" key="2">
    <citation type="submission" date="2015-01" db="EMBL/GenBank/DDBJ databases">
        <title>Evolutionary Origins and Diversification of the Mycorrhizal Mutualists.</title>
        <authorList>
            <consortium name="DOE Joint Genome Institute"/>
            <consortium name="Mycorrhizal Genomics Consortium"/>
            <person name="Kohler A."/>
            <person name="Kuo A."/>
            <person name="Nagy L.G."/>
            <person name="Floudas D."/>
            <person name="Copeland A."/>
            <person name="Barry K.W."/>
            <person name="Cichocki N."/>
            <person name="Veneault-Fourrey C."/>
            <person name="LaButti K."/>
            <person name="Lindquist E.A."/>
            <person name="Lipzen A."/>
            <person name="Lundell T."/>
            <person name="Morin E."/>
            <person name="Murat C."/>
            <person name="Riley R."/>
            <person name="Ohm R."/>
            <person name="Sun H."/>
            <person name="Tunlid A."/>
            <person name="Henrissat B."/>
            <person name="Grigoriev I.V."/>
            <person name="Hibbett D.S."/>
            <person name="Martin F."/>
        </authorList>
    </citation>
    <scope>NUCLEOTIDE SEQUENCE [LARGE SCALE GENOMIC DNA]</scope>
    <source>
        <strain evidence="3">Ve08.2h10</strain>
    </source>
</reference>
<protein>
    <submittedName>
        <fullName evidence="2">Uncharacterized protein</fullName>
    </submittedName>
</protein>
<gene>
    <name evidence="2" type="ORF">PAXRUDRAFT_26576</name>
</gene>
<dbReference type="AlphaFoldDB" id="A0A0D0E5L9"/>
<accession>A0A0D0E5L9</accession>
<dbReference type="EMBL" id="KN825241">
    <property type="protein sequence ID" value="KIK92815.1"/>
    <property type="molecule type" value="Genomic_DNA"/>
</dbReference>